<comment type="caution">
    <text evidence="2">The sequence shown here is derived from an EMBL/GenBank/DDBJ whole genome shotgun (WGS) entry which is preliminary data.</text>
</comment>
<evidence type="ECO:0008006" key="4">
    <source>
        <dbReference type="Google" id="ProtNLM"/>
    </source>
</evidence>
<name>A0A9N8R6P8_9BURK</name>
<dbReference type="CDD" id="cd07012">
    <property type="entry name" value="PBP2_Bug_TTT"/>
    <property type="match status" value="1"/>
</dbReference>
<dbReference type="EMBL" id="CAJNAS010000050">
    <property type="protein sequence ID" value="CAE6969061.1"/>
    <property type="molecule type" value="Genomic_DNA"/>
</dbReference>
<sequence length="313" mass="33524">MALAGTAPLAAAQAQEYPLKPVTMVVGFPPGGSSDYLARATAEGLSKLLGVRVLVDNRPGANSAIATQRVARAPADGYTLLYNATNMAYNLVGMKEPGYKWSDFESLGGVAYAPYAMFVNTSSSKAKTLKEFVEFGKSNPGKLTFASLGPGSTPGLVAERFKDVSGVGYRDVPYKGGAQAMADVVGGTMDVYFTLPYAASSMVGYPHIAVMAVTGNKRSKRLPNVPTFAELGYPQMTDVLYGGIWVAAGTPKPILDKLRKALADALKEPSVVAAMKQADQMPYEGNYRQFDTDMRNVEAVARNDYRKFKLEPQ</sequence>
<dbReference type="PANTHER" id="PTHR42928">
    <property type="entry name" value="TRICARBOXYLATE-BINDING PROTEIN"/>
    <property type="match status" value="1"/>
</dbReference>
<organism evidence="2 3">
    <name type="scientific">Paraburkholderia domus</name>
    <dbReference type="NCBI Taxonomy" id="2793075"/>
    <lineage>
        <taxon>Bacteria</taxon>
        <taxon>Pseudomonadati</taxon>
        <taxon>Pseudomonadota</taxon>
        <taxon>Betaproteobacteria</taxon>
        <taxon>Burkholderiales</taxon>
        <taxon>Burkholderiaceae</taxon>
        <taxon>Paraburkholderia</taxon>
    </lineage>
</organism>
<proteinExistence type="inferred from homology"/>
<dbReference type="Gene3D" id="3.40.190.10">
    <property type="entry name" value="Periplasmic binding protein-like II"/>
    <property type="match status" value="1"/>
</dbReference>
<dbReference type="Gene3D" id="3.40.190.150">
    <property type="entry name" value="Bordetella uptake gene, domain 1"/>
    <property type="match status" value="1"/>
</dbReference>
<dbReference type="AlphaFoldDB" id="A0A9N8R6P8"/>
<evidence type="ECO:0000256" key="1">
    <source>
        <dbReference type="ARBA" id="ARBA00006987"/>
    </source>
</evidence>
<evidence type="ECO:0000313" key="3">
    <source>
        <dbReference type="Proteomes" id="UP000675121"/>
    </source>
</evidence>
<dbReference type="SUPFAM" id="SSF53850">
    <property type="entry name" value="Periplasmic binding protein-like II"/>
    <property type="match status" value="1"/>
</dbReference>
<reference evidence="2" key="1">
    <citation type="submission" date="2021-02" db="EMBL/GenBank/DDBJ databases">
        <authorList>
            <person name="Vanwijnsberghe S."/>
        </authorList>
    </citation>
    <scope>NUCLEOTIDE SEQUENCE</scope>
    <source>
        <strain evidence="2">R-70211</strain>
    </source>
</reference>
<comment type="similarity">
    <text evidence="1">Belongs to the UPF0065 (bug) family.</text>
</comment>
<dbReference type="PANTHER" id="PTHR42928:SF5">
    <property type="entry name" value="BLR1237 PROTEIN"/>
    <property type="match status" value="1"/>
</dbReference>
<gene>
    <name evidence="2" type="ORF">R70211_07656</name>
</gene>
<protein>
    <recommendedName>
        <fullName evidence="4">Tripartite tricarboxylate transporter substrate binding protein</fullName>
    </recommendedName>
</protein>
<accession>A0A9N8R6P8</accession>
<dbReference type="InterPro" id="IPR042100">
    <property type="entry name" value="Bug_dom1"/>
</dbReference>
<dbReference type="InterPro" id="IPR005064">
    <property type="entry name" value="BUG"/>
</dbReference>
<keyword evidence="3" id="KW-1185">Reference proteome</keyword>
<dbReference type="Proteomes" id="UP000675121">
    <property type="component" value="Unassembled WGS sequence"/>
</dbReference>
<dbReference type="Pfam" id="PF03401">
    <property type="entry name" value="TctC"/>
    <property type="match status" value="1"/>
</dbReference>
<evidence type="ECO:0000313" key="2">
    <source>
        <dbReference type="EMBL" id="CAE6969061.1"/>
    </source>
</evidence>
<dbReference type="PIRSF" id="PIRSF017082">
    <property type="entry name" value="YflP"/>
    <property type="match status" value="1"/>
</dbReference>